<keyword evidence="2" id="KW-0472">Membrane</keyword>
<proteinExistence type="predicted"/>
<accession>A0A644ZQH0</accession>
<feature type="coiled-coil region" evidence="1">
    <location>
        <begin position="65"/>
        <end position="92"/>
    </location>
</feature>
<dbReference type="AlphaFoldDB" id="A0A644ZQH0"/>
<evidence type="ECO:0000256" key="2">
    <source>
        <dbReference type="SAM" id="Phobius"/>
    </source>
</evidence>
<protein>
    <submittedName>
        <fullName evidence="3">Uncharacterized protein</fullName>
    </submittedName>
</protein>
<evidence type="ECO:0000256" key="1">
    <source>
        <dbReference type="SAM" id="Coils"/>
    </source>
</evidence>
<comment type="caution">
    <text evidence="3">The sequence shown here is derived from an EMBL/GenBank/DDBJ whole genome shotgun (WGS) entry which is preliminary data.</text>
</comment>
<keyword evidence="2" id="KW-0812">Transmembrane</keyword>
<dbReference type="EMBL" id="VSSQ01010019">
    <property type="protein sequence ID" value="MPM43220.1"/>
    <property type="molecule type" value="Genomic_DNA"/>
</dbReference>
<gene>
    <name evidence="3" type="ORF">SDC9_89893</name>
</gene>
<organism evidence="3">
    <name type="scientific">bioreactor metagenome</name>
    <dbReference type="NCBI Taxonomy" id="1076179"/>
    <lineage>
        <taxon>unclassified sequences</taxon>
        <taxon>metagenomes</taxon>
        <taxon>ecological metagenomes</taxon>
    </lineage>
</organism>
<reference evidence="3" key="1">
    <citation type="submission" date="2019-08" db="EMBL/GenBank/DDBJ databases">
        <authorList>
            <person name="Kucharzyk K."/>
            <person name="Murdoch R.W."/>
            <person name="Higgins S."/>
            <person name="Loffler F."/>
        </authorList>
    </citation>
    <scope>NUCLEOTIDE SEQUENCE</scope>
</reference>
<sequence>MDSITVAWISGVVGVVVAIINIYKDARKDTRAESESNTSVKEEIKYISRGVEDIRLDTKTIMSTMLNMNERLVRAEEGIKNAHEKIDNHIRKGE</sequence>
<name>A0A644ZQH0_9ZZZZ</name>
<feature type="transmembrane region" description="Helical" evidence="2">
    <location>
        <begin position="6"/>
        <end position="23"/>
    </location>
</feature>
<evidence type="ECO:0000313" key="3">
    <source>
        <dbReference type="EMBL" id="MPM43220.1"/>
    </source>
</evidence>
<keyword evidence="1" id="KW-0175">Coiled coil</keyword>
<keyword evidence="2" id="KW-1133">Transmembrane helix</keyword>